<dbReference type="AlphaFoldDB" id="A0A2Z5Y0I0"/>
<dbReference type="GO" id="GO:0008761">
    <property type="term" value="F:UDP-N-acetylglucosamine 2-epimerase activity"/>
    <property type="evidence" value="ECO:0007669"/>
    <property type="project" value="UniProtKB-EC"/>
</dbReference>
<dbReference type="Proteomes" id="UP000269226">
    <property type="component" value="Chromosome"/>
</dbReference>
<reference evidence="7 8" key="1">
    <citation type="submission" date="2018-01" db="EMBL/GenBank/DDBJ databases">
        <title>Whole genome sequence of Melissococcus plutonius DAT561.</title>
        <authorList>
            <person name="Okumura K."/>
            <person name="Takamatsu D."/>
            <person name="Okura M."/>
        </authorList>
    </citation>
    <scope>NUCLEOTIDE SEQUENCE [LARGE SCALE GENOMIC DNA]</scope>
    <source>
        <strain evidence="7 8">DAT561</strain>
    </source>
</reference>
<accession>A0A2Z5Y0I0</accession>
<dbReference type="InterPro" id="IPR003331">
    <property type="entry name" value="UDP_GlcNAc_Epimerase_2_dom"/>
</dbReference>
<dbReference type="Gene3D" id="3.40.50.2000">
    <property type="entry name" value="Glycogen Phosphorylase B"/>
    <property type="match status" value="2"/>
</dbReference>
<evidence type="ECO:0000256" key="1">
    <source>
        <dbReference type="ARBA" id="ARBA00023235"/>
    </source>
</evidence>
<dbReference type="RefSeq" id="WP_014372927.1">
    <property type="nucleotide sequence ID" value="NZ_AP018492.1"/>
</dbReference>
<gene>
    <name evidence="7" type="ORF">DAT561_0175</name>
</gene>
<dbReference type="InterPro" id="IPR029767">
    <property type="entry name" value="WecB-like"/>
</dbReference>
<dbReference type="Pfam" id="PF02350">
    <property type="entry name" value="Epimerase_2"/>
    <property type="match status" value="1"/>
</dbReference>
<evidence type="ECO:0000256" key="4">
    <source>
        <dbReference type="ARBA" id="ARBA00079400"/>
    </source>
</evidence>
<evidence type="ECO:0000313" key="7">
    <source>
        <dbReference type="EMBL" id="BBC60343.1"/>
    </source>
</evidence>
<dbReference type="CDD" id="cd03786">
    <property type="entry name" value="GTB_UDP-GlcNAc_2-Epimerase"/>
    <property type="match status" value="1"/>
</dbReference>
<name>A0A2Z5Y0I0_9ENTE</name>
<sequence length="379" mass="43118">MKKIKVMTIFGTRPEAVKMAPLVKKLEDYPELFESIVTVTAQHREMLDQVLADFSIVPNYDLDIMKEGQTLTEITSRVLEQLTKIIEEENPKIVLVHGDTTTSVAAALAGFYEKIEIGHVEAGLRTWEKYSPFPEEMNRQLVDTLSDIYFAPTKTSEENLLKENHAKKKIYVTGNTSIDAMKYTIQKDYHHPTLDKIPKKQKIIMLTMHRRENWGESMVQVFKAIKQVVENYSSVEVIFPMHKNPLVRQIAEKYLSGNKRIHLIEPLDVKDFQNFIARSYLILTDSGGIQEEAPSLGVPVLVLRDTTERPEGIAAGTLKLIGTKEEKVIAEITELLENSEQYEKMAKAQNPYGDGNASQRIIEAIACEFGEQKDSQKYV</sequence>
<dbReference type="FunFam" id="3.40.50.2000:FF:000043">
    <property type="entry name" value="UDP-N-acetylglucosamine 2-epimerase"/>
    <property type="match status" value="1"/>
</dbReference>
<keyword evidence="1 5" id="KW-0413">Isomerase</keyword>
<dbReference type="EMBL" id="AP018492">
    <property type="protein sequence ID" value="BBC60343.1"/>
    <property type="molecule type" value="Genomic_DNA"/>
</dbReference>
<protein>
    <recommendedName>
        <fullName evidence="3">UDP-N-acetylglucosamine 2-epimerase (non-hydrolyzing)</fullName>
        <ecNumber evidence="3">5.1.3.14</ecNumber>
    </recommendedName>
    <alternativeName>
        <fullName evidence="4">UDP-GlcNAc-2-epimerase</fullName>
    </alternativeName>
</protein>
<dbReference type="NCBIfam" id="TIGR00236">
    <property type="entry name" value="wecB"/>
    <property type="match status" value="1"/>
</dbReference>
<dbReference type="PANTHER" id="PTHR43174:SF2">
    <property type="entry name" value="UDP-N-ACETYLGLUCOSAMINE 2-EPIMERASE"/>
    <property type="match status" value="1"/>
</dbReference>
<organism evidence="7 8">
    <name type="scientific">Melissococcus plutonius</name>
    <dbReference type="NCBI Taxonomy" id="33970"/>
    <lineage>
        <taxon>Bacteria</taxon>
        <taxon>Bacillati</taxon>
        <taxon>Bacillota</taxon>
        <taxon>Bacilli</taxon>
        <taxon>Lactobacillales</taxon>
        <taxon>Enterococcaceae</taxon>
        <taxon>Melissococcus</taxon>
    </lineage>
</organism>
<evidence type="ECO:0000256" key="3">
    <source>
        <dbReference type="ARBA" id="ARBA00038858"/>
    </source>
</evidence>
<dbReference type="GeneID" id="57042742"/>
<proteinExistence type="inferred from homology"/>
<evidence type="ECO:0000256" key="5">
    <source>
        <dbReference type="RuleBase" id="RU003513"/>
    </source>
</evidence>
<evidence type="ECO:0000259" key="6">
    <source>
        <dbReference type="Pfam" id="PF02350"/>
    </source>
</evidence>
<comment type="similarity">
    <text evidence="2 5">Belongs to the UDP-N-acetylglucosamine 2-epimerase family.</text>
</comment>
<dbReference type="SUPFAM" id="SSF53756">
    <property type="entry name" value="UDP-Glycosyltransferase/glycogen phosphorylase"/>
    <property type="match status" value="1"/>
</dbReference>
<evidence type="ECO:0000256" key="2">
    <source>
        <dbReference type="ARBA" id="ARBA00038209"/>
    </source>
</evidence>
<dbReference type="EC" id="5.1.3.14" evidence="3"/>
<dbReference type="PANTHER" id="PTHR43174">
    <property type="entry name" value="UDP-N-ACETYLGLUCOSAMINE 2-EPIMERASE"/>
    <property type="match status" value="1"/>
</dbReference>
<evidence type="ECO:0000313" key="8">
    <source>
        <dbReference type="Proteomes" id="UP000269226"/>
    </source>
</evidence>
<feature type="domain" description="UDP-N-acetylglucosamine 2-epimerase" evidence="6">
    <location>
        <begin position="32"/>
        <end position="365"/>
    </location>
</feature>